<dbReference type="InterPro" id="IPR011990">
    <property type="entry name" value="TPR-like_helical_dom_sf"/>
</dbReference>
<organism evidence="2 3">
    <name type="scientific">Kitasatospora aureofaciens</name>
    <name type="common">Streptomyces aureofaciens</name>
    <dbReference type="NCBI Taxonomy" id="1894"/>
    <lineage>
        <taxon>Bacteria</taxon>
        <taxon>Bacillati</taxon>
        <taxon>Actinomycetota</taxon>
        <taxon>Actinomycetes</taxon>
        <taxon>Kitasatosporales</taxon>
        <taxon>Streptomycetaceae</taxon>
        <taxon>Kitasatospora</taxon>
    </lineage>
</organism>
<dbReference type="AlphaFoldDB" id="A0A8H9HLR3"/>
<sequence length="762" mass="77253">MEAAGRGGDQKMAETTAVSGGPEPAADSGPWDAVPPLSAGRPAEEHPPGPAALYEPPPAPPAPPVAPPAPAPAPAPTPAASVPTAPPPAASTGWTLTGLPAAGAPSPAAAAAAQAPGPGGLGAAPRGRILVIEGGYGNSGRRTWGRGGPAQAPVLSAMLAAVSPQVLLAADAVDAVHLPGASDPHTVLAHLRAASRHPGPLLVHLGGHVVADKRGGQLQLTLRDAKQDGLPWQAIAAELSHRPAEWQTLVIADLSADQNAWPYLQGTVSPLSEGIPLWAVVSPDPEQIGTFTRALIEALHGGRPGAGDVLAPEQLRQQVYSVLRPDVVILATHTPDRPVFRNTARRGEAQPADVVLPVTDALPLRDAASAGPAPSAAPPLPWQAEPREAVVARDSAGASAGAIGAAVPVPVPVTPAGGPVNLIKPGVPPTPPRPARPVSLLKAGEEPAEAPSSVSLRKAVPAGAGMEPADAVPSVGVTLRKARPEAPEAGTVPSSQAAEDESVPAVVEDVVVEEPVGVTEQAADGVVEEVEDAVAEEAHDAVPADLQPTAELAQDQAPADAVPSDVVPTDAVSSDAVPTDAVSPDGPSAPADAPTAPVAPQADSPDSHAPRADYREVIGRIVRSADAGDHAAATDLAFALELEAIAEHGAVSETVLQVRQVRAHVCRLAGRPVDAAEIYREVAMTLLRSQGADHPETQRAATNAEACWRAITDRAEAIRIAPEIIELRAFLPGPDNRKLRAAERYLTQLAASPAPVPATGQA</sequence>
<protein>
    <recommendedName>
        <fullName evidence="4">Tetratricopeptide repeat protein</fullName>
    </recommendedName>
</protein>
<evidence type="ECO:0000256" key="1">
    <source>
        <dbReference type="SAM" id="MobiDB-lite"/>
    </source>
</evidence>
<comment type="caution">
    <text evidence="2">The sequence shown here is derived from an EMBL/GenBank/DDBJ whole genome shotgun (WGS) entry which is preliminary data.</text>
</comment>
<dbReference type="Proteomes" id="UP000610124">
    <property type="component" value="Unassembled WGS sequence"/>
</dbReference>
<name>A0A8H9HLR3_KITAU</name>
<feature type="region of interest" description="Disordered" evidence="1">
    <location>
        <begin position="483"/>
        <end position="504"/>
    </location>
</feature>
<feature type="region of interest" description="Disordered" evidence="1">
    <location>
        <begin position="551"/>
        <end position="611"/>
    </location>
</feature>
<feature type="compositionally biased region" description="Pro residues" evidence="1">
    <location>
        <begin position="55"/>
        <end position="77"/>
    </location>
</feature>
<evidence type="ECO:0000313" key="2">
    <source>
        <dbReference type="EMBL" id="GGU75007.1"/>
    </source>
</evidence>
<evidence type="ECO:0008006" key="4">
    <source>
        <dbReference type="Google" id="ProtNLM"/>
    </source>
</evidence>
<dbReference type="EMBL" id="BMUB01000005">
    <property type="protein sequence ID" value="GGU75007.1"/>
    <property type="molecule type" value="Genomic_DNA"/>
</dbReference>
<evidence type="ECO:0000313" key="3">
    <source>
        <dbReference type="Proteomes" id="UP000610124"/>
    </source>
</evidence>
<feature type="region of interest" description="Disordered" evidence="1">
    <location>
        <begin position="1"/>
        <end position="123"/>
    </location>
</feature>
<gene>
    <name evidence="2" type="ORF">GCM10010502_28610</name>
</gene>
<reference evidence="2" key="1">
    <citation type="journal article" date="2014" name="Int. J. Syst. Evol. Microbiol.">
        <title>Complete genome sequence of Corynebacterium casei LMG S-19264T (=DSM 44701T), isolated from a smear-ripened cheese.</title>
        <authorList>
            <consortium name="US DOE Joint Genome Institute (JGI-PGF)"/>
            <person name="Walter F."/>
            <person name="Albersmeier A."/>
            <person name="Kalinowski J."/>
            <person name="Ruckert C."/>
        </authorList>
    </citation>
    <scope>NUCLEOTIDE SEQUENCE</scope>
    <source>
        <strain evidence="2">JCM 4434</strain>
    </source>
</reference>
<proteinExistence type="predicted"/>
<reference evidence="2" key="2">
    <citation type="submission" date="2020-09" db="EMBL/GenBank/DDBJ databases">
        <authorList>
            <person name="Sun Q."/>
            <person name="Ohkuma M."/>
        </authorList>
    </citation>
    <scope>NUCLEOTIDE SEQUENCE</scope>
    <source>
        <strain evidence="2">JCM 4434</strain>
    </source>
</reference>
<accession>A0A8H9HLR3</accession>
<feature type="compositionally biased region" description="Low complexity" evidence="1">
    <location>
        <begin position="98"/>
        <end position="116"/>
    </location>
</feature>
<dbReference type="Gene3D" id="1.25.40.10">
    <property type="entry name" value="Tetratricopeptide repeat domain"/>
    <property type="match status" value="1"/>
</dbReference>
<feature type="compositionally biased region" description="Low complexity" evidence="1">
    <location>
        <begin position="580"/>
        <end position="603"/>
    </location>
</feature>